<keyword evidence="1" id="KW-0472">Membrane</keyword>
<evidence type="ECO:0000256" key="1">
    <source>
        <dbReference type="SAM" id="Phobius"/>
    </source>
</evidence>
<feature type="transmembrane region" description="Helical" evidence="1">
    <location>
        <begin position="48"/>
        <end position="74"/>
    </location>
</feature>
<feature type="transmembrane region" description="Helical" evidence="1">
    <location>
        <begin position="12"/>
        <end position="36"/>
    </location>
</feature>
<organism evidence="2 3">
    <name type="scientific">Burkholderia ubonensis</name>
    <dbReference type="NCBI Taxonomy" id="101571"/>
    <lineage>
        <taxon>Bacteria</taxon>
        <taxon>Pseudomonadati</taxon>
        <taxon>Pseudomonadota</taxon>
        <taxon>Betaproteobacteria</taxon>
        <taxon>Burkholderiales</taxon>
        <taxon>Burkholderiaceae</taxon>
        <taxon>Burkholderia</taxon>
        <taxon>Burkholderia cepacia complex</taxon>
    </lineage>
</organism>
<name>A0A125DMF1_9BURK</name>
<accession>A0A125DMF1</accession>
<comment type="caution">
    <text evidence="2">The sequence shown here is derived from an EMBL/GenBank/DDBJ whole genome shotgun (WGS) entry which is preliminary data.</text>
</comment>
<evidence type="ECO:0000313" key="2">
    <source>
        <dbReference type="EMBL" id="KWA84167.1"/>
    </source>
</evidence>
<proteinExistence type="predicted"/>
<sequence length="127" mass="13722">MKKLLPHAHPVALAVAMVLGMLTLLVGATSVVPALGRVDTAAQMTYGLVAFSAAVVLFGYLCYFLTLAGIVLAARGRYFVAFSPRSSCRTLGFWLCHRWNFFSEGGQQEGVRVFGVEVALQGRLNNI</sequence>
<dbReference type="RefSeq" id="WP_060192565.1">
    <property type="nucleotide sequence ID" value="NZ_LPHD01000049.1"/>
</dbReference>
<dbReference type="EMBL" id="LPHD01000049">
    <property type="protein sequence ID" value="KWA84167.1"/>
    <property type="molecule type" value="Genomic_DNA"/>
</dbReference>
<keyword evidence="1" id="KW-1133">Transmembrane helix</keyword>
<dbReference type="AlphaFoldDB" id="A0A125DMF1"/>
<dbReference type="Proteomes" id="UP000060630">
    <property type="component" value="Unassembled WGS sequence"/>
</dbReference>
<keyword evidence="1" id="KW-0812">Transmembrane</keyword>
<reference evidence="2 3" key="1">
    <citation type="submission" date="2015-11" db="EMBL/GenBank/DDBJ databases">
        <title>Expanding the genomic diversity of Burkholderia species for the development of highly accurate diagnostics.</title>
        <authorList>
            <person name="Sahl J."/>
            <person name="Keim P."/>
            <person name="Wagner D."/>
        </authorList>
    </citation>
    <scope>NUCLEOTIDE SEQUENCE [LARGE SCALE GENOMIC DNA]</scope>
    <source>
        <strain evidence="2 3">MSMB2087WGS</strain>
    </source>
</reference>
<protein>
    <submittedName>
        <fullName evidence="2">Uncharacterized protein</fullName>
    </submittedName>
</protein>
<gene>
    <name evidence="2" type="ORF">WL29_22660</name>
</gene>
<evidence type="ECO:0000313" key="3">
    <source>
        <dbReference type="Proteomes" id="UP000060630"/>
    </source>
</evidence>